<name>A0A2S1QZT7_9FLAO</name>
<dbReference type="KEGG" id="falb:HYN59_12810"/>
<dbReference type="Proteomes" id="UP000244929">
    <property type="component" value="Chromosome"/>
</dbReference>
<dbReference type="RefSeq" id="WP_108778634.1">
    <property type="nucleotide sequence ID" value="NZ_CP029186.1"/>
</dbReference>
<evidence type="ECO:0000313" key="1">
    <source>
        <dbReference type="EMBL" id="AWH85932.1"/>
    </source>
</evidence>
<dbReference type="AlphaFoldDB" id="A0A2S1QZT7"/>
<evidence type="ECO:0008006" key="3">
    <source>
        <dbReference type="Google" id="ProtNLM"/>
    </source>
</evidence>
<organism evidence="1 2">
    <name type="scientific">Flavobacterium album</name>
    <dbReference type="NCBI Taxonomy" id="2175091"/>
    <lineage>
        <taxon>Bacteria</taxon>
        <taxon>Pseudomonadati</taxon>
        <taxon>Bacteroidota</taxon>
        <taxon>Flavobacteriia</taxon>
        <taxon>Flavobacteriales</taxon>
        <taxon>Flavobacteriaceae</taxon>
        <taxon>Flavobacterium</taxon>
    </lineage>
</organism>
<proteinExistence type="predicted"/>
<dbReference type="EMBL" id="CP029186">
    <property type="protein sequence ID" value="AWH85932.1"/>
    <property type="molecule type" value="Genomic_DNA"/>
</dbReference>
<accession>A0A2S1QZT7</accession>
<evidence type="ECO:0000313" key="2">
    <source>
        <dbReference type="Proteomes" id="UP000244929"/>
    </source>
</evidence>
<gene>
    <name evidence="1" type="ORF">HYN59_12810</name>
</gene>
<protein>
    <recommendedName>
        <fullName evidence="3">Lipoprotein</fullName>
    </recommendedName>
</protein>
<reference evidence="1 2" key="1">
    <citation type="submission" date="2018-04" db="EMBL/GenBank/DDBJ databases">
        <title>Genome sequencing of Flavobacterium sp. HYN0059.</title>
        <authorList>
            <person name="Yi H."/>
            <person name="Baek C."/>
        </authorList>
    </citation>
    <scope>NUCLEOTIDE SEQUENCE [LARGE SCALE GENOMIC DNA]</scope>
    <source>
        <strain evidence="1 2">HYN0059</strain>
    </source>
</reference>
<keyword evidence="2" id="KW-1185">Reference proteome</keyword>
<dbReference type="PROSITE" id="PS51257">
    <property type="entry name" value="PROKAR_LIPOPROTEIN"/>
    <property type="match status" value="1"/>
</dbReference>
<sequence length="148" mass="16233">MKKALVLGIALSLAIACKKETEDKARDVINEGGKAVEKTADKVVDEVSAHFEDSRGCKLELSEDLKNKGIGTGKFYIEKDTVTKKHNKLVIYLINDKNYKGAINFKVSDKEGVETGRTTLAADAATGYKDVVFDSRTDIEPKSTISIY</sequence>
<dbReference type="OrthoDB" id="9179901at2"/>